<dbReference type="AlphaFoldDB" id="A0A318SMX7"/>
<dbReference type="EMBL" id="QJSX01000007">
    <property type="protein sequence ID" value="PYE53911.1"/>
    <property type="molecule type" value="Genomic_DNA"/>
</dbReference>
<name>A0A318SMX7_9DEIO</name>
<dbReference type="OrthoDB" id="9833114at2"/>
<accession>A0A318SMX7</accession>
<organism evidence="2 3">
    <name type="scientific">Deinococcus yavapaiensis KR-236</name>
    <dbReference type="NCBI Taxonomy" id="694435"/>
    <lineage>
        <taxon>Bacteria</taxon>
        <taxon>Thermotogati</taxon>
        <taxon>Deinococcota</taxon>
        <taxon>Deinococci</taxon>
        <taxon>Deinococcales</taxon>
        <taxon>Deinococcaceae</taxon>
        <taxon>Deinococcus</taxon>
    </lineage>
</organism>
<dbReference type="Proteomes" id="UP000248326">
    <property type="component" value="Unassembled WGS sequence"/>
</dbReference>
<feature type="chain" id="PRO_5016363048" evidence="1">
    <location>
        <begin position="25"/>
        <end position="151"/>
    </location>
</feature>
<evidence type="ECO:0000313" key="2">
    <source>
        <dbReference type="EMBL" id="PYE53911.1"/>
    </source>
</evidence>
<proteinExistence type="predicted"/>
<gene>
    <name evidence="2" type="ORF">DES52_107169</name>
</gene>
<comment type="caution">
    <text evidence="2">The sequence shown here is derived from an EMBL/GenBank/DDBJ whole genome shotgun (WGS) entry which is preliminary data.</text>
</comment>
<protein>
    <submittedName>
        <fullName evidence="2">Uncharacterized protein</fullName>
    </submittedName>
</protein>
<evidence type="ECO:0000313" key="3">
    <source>
        <dbReference type="Proteomes" id="UP000248326"/>
    </source>
</evidence>
<sequence length="151" mass="16070">MSAAPLSRWLTALLLSVWTGEAVAQQAPSEPASRSTLLGLPLSDAPRRLTSGAGYVAEIAQMNKGALSWTLGPCRRYELLYWTTALKVQPSVALAHFKAAVHAAGWKQTTVADFTPLGGLEAFVLSKDGRRVLASVVLGRGPSLSLCELPR</sequence>
<dbReference type="RefSeq" id="WP_146237262.1">
    <property type="nucleotide sequence ID" value="NZ_QJSX01000007.1"/>
</dbReference>
<keyword evidence="3" id="KW-1185">Reference proteome</keyword>
<keyword evidence="1" id="KW-0732">Signal</keyword>
<feature type="signal peptide" evidence="1">
    <location>
        <begin position="1"/>
        <end position="24"/>
    </location>
</feature>
<reference evidence="2 3" key="1">
    <citation type="submission" date="2018-06" db="EMBL/GenBank/DDBJ databases">
        <title>Genomic Encyclopedia of Type Strains, Phase IV (KMG-IV): sequencing the most valuable type-strain genomes for metagenomic binning, comparative biology and taxonomic classification.</title>
        <authorList>
            <person name="Goeker M."/>
        </authorList>
    </citation>
    <scope>NUCLEOTIDE SEQUENCE [LARGE SCALE GENOMIC DNA]</scope>
    <source>
        <strain evidence="2 3">DSM 18048</strain>
    </source>
</reference>
<evidence type="ECO:0000256" key="1">
    <source>
        <dbReference type="SAM" id="SignalP"/>
    </source>
</evidence>